<gene>
    <name evidence="1" type="ORF">ENU14_02325</name>
</gene>
<comment type="caution">
    <text evidence="1">The sequence shown here is derived from an EMBL/GenBank/DDBJ whole genome shotgun (WGS) entry which is preliminary data.</text>
</comment>
<dbReference type="AlphaFoldDB" id="A0A7C4HCM1"/>
<name>A0A7C4HCM1_STAMA</name>
<protein>
    <submittedName>
        <fullName evidence="1">Uncharacterized protein</fullName>
    </submittedName>
</protein>
<organism evidence="1">
    <name type="scientific">Staphylothermus marinus</name>
    <dbReference type="NCBI Taxonomy" id="2280"/>
    <lineage>
        <taxon>Archaea</taxon>
        <taxon>Thermoproteota</taxon>
        <taxon>Thermoprotei</taxon>
        <taxon>Desulfurococcales</taxon>
        <taxon>Desulfurococcaceae</taxon>
        <taxon>Staphylothermus</taxon>
    </lineage>
</organism>
<proteinExistence type="predicted"/>
<dbReference type="EMBL" id="DTBJ01000016">
    <property type="protein sequence ID" value="HGM58407.1"/>
    <property type="molecule type" value="Genomic_DNA"/>
</dbReference>
<accession>A0A7C4HCM1</accession>
<sequence>MTIHHYLIEIAVSDKKYFFELREHLLKTGCSEKFSGELTVFYANLLNCRDAVVLISLSKNIYIDILSSSETIDQYLDIITNIIPKNKIMLHYVIRKV</sequence>
<reference evidence="1" key="1">
    <citation type="journal article" date="2020" name="mSystems">
        <title>Genome- and Community-Level Interaction Insights into Carbon Utilization and Element Cycling Functions of Hydrothermarchaeota in Hydrothermal Sediment.</title>
        <authorList>
            <person name="Zhou Z."/>
            <person name="Liu Y."/>
            <person name="Xu W."/>
            <person name="Pan J."/>
            <person name="Luo Z.H."/>
            <person name="Li M."/>
        </authorList>
    </citation>
    <scope>NUCLEOTIDE SEQUENCE [LARGE SCALE GENOMIC DNA]</scope>
    <source>
        <strain evidence="1">SpSt-642</strain>
    </source>
</reference>
<evidence type="ECO:0000313" key="1">
    <source>
        <dbReference type="EMBL" id="HGM58407.1"/>
    </source>
</evidence>